<comment type="catalytic activity">
    <reaction evidence="7 8">
        <text>shikimate + NADP(+) = 3-dehydroshikimate + NADPH + H(+)</text>
        <dbReference type="Rhea" id="RHEA:17737"/>
        <dbReference type="ChEBI" id="CHEBI:15378"/>
        <dbReference type="ChEBI" id="CHEBI:16630"/>
        <dbReference type="ChEBI" id="CHEBI:36208"/>
        <dbReference type="ChEBI" id="CHEBI:57783"/>
        <dbReference type="ChEBI" id="CHEBI:58349"/>
        <dbReference type="EC" id="1.1.1.25"/>
    </reaction>
</comment>
<reference evidence="13" key="1">
    <citation type="submission" date="2009-11" db="EMBL/GenBank/DDBJ databases">
        <title>The complete chromosome 2 of Sphaerobacter thermophilus DSM 20745.</title>
        <authorList>
            <person name="Lucas S."/>
            <person name="Copeland A."/>
            <person name="Lapidus A."/>
            <person name="Glavina del Rio T."/>
            <person name="Dalin E."/>
            <person name="Tice H."/>
            <person name="Bruce D."/>
            <person name="Goodwin L."/>
            <person name="Pitluck S."/>
            <person name="Kyrpides N."/>
            <person name="Mavromatis K."/>
            <person name="Ivanova N."/>
            <person name="Mikhailova N."/>
            <person name="LaButti K.M."/>
            <person name="Clum A."/>
            <person name="Sun H.I."/>
            <person name="Brettin T."/>
            <person name="Detter J.C."/>
            <person name="Han C."/>
            <person name="Larimer F."/>
            <person name="Land M."/>
            <person name="Hauser L."/>
            <person name="Markowitz V."/>
            <person name="Cheng J.F."/>
            <person name="Hugenholtz P."/>
            <person name="Woyke T."/>
            <person name="Wu D."/>
            <person name="Steenblock K."/>
            <person name="Schneider S."/>
            <person name="Pukall R."/>
            <person name="Goeker M."/>
            <person name="Klenk H.P."/>
            <person name="Eisen J.A."/>
        </authorList>
    </citation>
    <scope>NUCLEOTIDE SEQUENCE [LARGE SCALE GENOMIC DNA]</scope>
    <source>
        <strain evidence="13">ATCC 49802 / DSM 20745 / S 6022</strain>
    </source>
</reference>
<name>D1CA23_SPHTD</name>
<dbReference type="Pfam" id="PF18317">
    <property type="entry name" value="SDH_C"/>
    <property type="match status" value="1"/>
</dbReference>
<dbReference type="KEGG" id="sti:Sthe_3266"/>
<dbReference type="SUPFAM" id="SSF53223">
    <property type="entry name" value="Aminoacid dehydrogenase-like, N-terminal domain"/>
    <property type="match status" value="1"/>
</dbReference>
<dbReference type="EC" id="1.1.1.25" evidence="2 8"/>
<dbReference type="HOGENOM" id="CLU_044063_0_1_0"/>
<organism evidence="12 13">
    <name type="scientific">Sphaerobacter thermophilus (strain ATCC 49802 / DSM 20745 / KCCM 41009 / NCIMB 13125 / S 6022)</name>
    <dbReference type="NCBI Taxonomy" id="479434"/>
    <lineage>
        <taxon>Bacteria</taxon>
        <taxon>Pseudomonadati</taxon>
        <taxon>Thermomicrobiota</taxon>
        <taxon>Thermomicrobia</taxon>
        <taxon>Sphaerobacterales</taxon>
        <taxon>Sphaerobacterineae</taxon>
        <taxon>Sphaerobacteraceae</taxon>
        <taxon>Sphaerobacter</taxon>
    </lineage>
</organism>
<dbReference type="eggNOG" id="COG0169">
    <property type="taxonomic scope" value="Bacteria"/>
</dbReference>
<dbReference type="HAMAP" id="MF_00222">
    <property type="entry name" value="Shikimate_DH_AroE"/>
    <property type="match status" value="1"/>
</dbReference>
<gene>
    <name evidence="8" type="primary">aroE</name>
    <name evidence="12" type="ordered locus">Sthe_3266</name>
</gene>
<comment type="subunit">
    <text evidence="8">Homodimer.</text>
</comment>
<reference evidence="12 13" key="2">
    <citation type="journal article" date="2010" name="Stand. Genomic Sci.">
        <title>Complete genome sequence of Desulfohalobium retbaense type strain (HR(100)).</title>
        <authorList>
            <person name="Spring S."/>
            <person name="Nolan M."/>
            <person name="Lapidus A."/>
            <person name="Glavina Del Rio T."/>
            <person name="Copeland A."/>
            <person name="Tice H."/>
            <person name="Cheng J.F."/>
            <person name="Lucas S."/>
            <person name="Land M."/>
            <person name="Chen F."/>
            <person name="Bruce D."/>
            <person name="Goodwin L."/>
            <person name="Pitluck S."/>
            <person name="Ivanova N."/>
            <person name="Mavromatis K."/>
            <person name="Mikhailova N."/>
            <person name="Pati A."/>
            <person name="Chen A."/>
            <person name="Palaniappan K."/>
            <person name="Hauser L."/>
            <person name="Chang Y.J."/>
            <person name="Jeffries C.D."/>
            <person name="Munk C."/>
            <person name="Kiss H."/>
            <person name="Chain P."/>
            <person name="Han C."/>
            <person name="Brettin T."/>
            <person name="Detter J.C."/>
            <person name="Schuler E."/>
            <person name="Goker M."/>
            <person name="Rohde M."/>
            <person name="Bristow J."/>
            <person name="Eisen J.A."/>
            <person name="Markowitz V."/>
            <person name="Hugenholtz P."/>
            <person name="Kyrpides N.C."/>
            <person name="Klenk H.P."/>
        </authorList>
    </citation>
    <scope>NUCLEOTIDE SEQUENCE [LARGE SCALE GENOMIC DNA]</scope>
    <source>
        <strain evidence="13">ATCC 49802 / DSM 20745 / S 6022</strain>
    </source>
</reference>
<dbReference type="InterPro" id="IPR046346">
    <property type="entry name" value="Aminoacid_DH-like_N_sf"/>
</dbReference>
<dbReference type="GO" id="GO:0009073">
    <property type="term" value="P:aromatic amino acid family biosynthetic process"/>
    <property type="evidence" value="ECO:0007669"/>
    <property type="project" value="UniProtKB-KW"/>
</dbReference>
<dbReference type="Pfam" id="PF01488">
    <property type="entry name" value="Shikimate_DH"/>
    <property type="match status" value="1"/>
</dbReference>
<feature type="domain" description="Shikimate dehydrogenase substrate binding N-terminal" evidence="10">
    <location>
        <begin position="22"/>
        <end position="104"/>
    </location>
</feature>
<dbReference type="InterPro" id="IPR022893">
    <property type="entry name" value="Shikimate_DH_fam"/>
</dbReference>
<dbReference type="InterPro" id="IPR013708">
    <property type="entry name" value="Shikimate_DH-bd_N"/>
</dbReference>
<dbReference type="Pfam" id="PF08501">
    <property type="entry name" value="Shikimate_dh_N"/>
    <property type="match status" value="1"/>
</dbReference>
<dbReference type="PANTHER" id="PTHR21089">
    <property type="entry name" value="SHIKIMATE DEHYDROGENASE"/>
    <property type="match status" value="1"/>
</dbReference>
<dbReference type="FunCoup" id="D1CA23">
    <property type="interactions" value="432"/>
</dbReference>
<keyword evidence="3 8" id="KW-0028">Amino-acid biosynthesis</keyword>
<feature type="binding site" evidence="8">
    <location>
        <position position="77"/>
    </location>
    <ligand>
        <name>shikimate</name>
        <dbReference type="ChEBI" id="CHEBI:36208"/>
    </ligand>
</feature>
<dbReference type="InterPro" id="IPR006151">
    <property type="entry name" value="Shikm_DH/Glu-tRNA_Rdtase"/>
</dbReference>
<dbReference type="CDD" id="cd01065">
    <property type="entry name" value="NAD_bind_Shikimate_DH"/>
    <property type="match status" value="1"/>
</dbReference>
<keyword evidence="5 8" id="KW-0560">Oxidoreductase</keyword>
<dbReference type="GO" id="GO:0050661">
    <property type="term" value="F:NADP binding"/>
    <property type="evidence" value="ECO:0007669"/>
    <property type="project" value="InterPro"/>
</dbReference>
<dbReference type="Gene3D" id="3.40.50.720">
    <property type="entry name" value="NAD(P)-binding Rossmann-like Domain"/>
    <property type="match status" value="1"/>
</dbReference>
<sequence>MARGCAWAAIGEEYGVTQRVGLIGYPVEHSLSPAMQQAAFDALGIDARYELWPTPEEEVAERIDGLRRPDYLGANVTLPHKGVAFDLVDEMTERARMARAVNTIVNRGGRLFGDNTDIPGFLAPLHQRGIDLTQTRAVVLGAGGAARGVVIALLSAGCRQISVGNRTPDRAQAMVAMLHPPVPIWSGPLDALAEWLEGATLLVNATAVGWHGDALPIPAAMLELLPKDALVYDLTYRDTPLLLEARRLGLDTQDGLEMLVQQGVESFRLWTGKEPPVDLMRAAALAGRDA</sequence>
<keyword evidence="4 8" id="KW-0521">NADP</keyword>
<dbReference type="GO" id="GO:0019632">
    <property type="term" value="P:shikimate metabolic process"/>
    <property type="evidence" value="ECO:0007669"/>
    <property type="project" value="InterPro"/>
</dbReference>
<keyword evidence="6 8" id="KW-0057">Aromatic amino acid biosynthesis</keyword>
<feature type="binding site" evidence="8">
    <location>
        <position position="255"/>
    </location>
    <ligand>
        <name>NADP(+)</name>
        <dbReference type="ChEBI" id="CHEBI:58349"/>
    </ligand>
</feature>
<evidence type="ECO:0000259" key="11">
    <source>
        <dbReference type="Pfam" id="PF18317"/>
    </source>
</evidence>
<accession>D1CA23</accession>
<evidence type="ECO:0000259" key="10">
    <source>
        <dbReference type="Pfam" id="PF08501"/>
    </source>
</evidence>
<evidence type="ECO:0000313" key="12">
    <source>
        <dbReference type="EMBL" id="ACZ40666.1"/>
    </source>
</evidence>
<feature type="binding site" evidence="8">
    <location>
        <position position="236"/>
    </location>
    <ligand>
        <name>shikimate</name>
        <dbReference type="ChEBI" id="CHEBI:36208"/>
    </ligand>
</feature>
<feature type="binding site" evidence="8">
    <location>
        <position position="234"/>
    </location>
    <ligand>
        <name>NADP(+)</name>
        <dbReference type="ChEBI" id="CHEBI:58349"/>
    </ligand>
</feature>
<proteinExistence type="inferred from homology"/>
<evidence type="ECO:0000256" key="7">
    <source>
        <dbReference type="ARBA" id="ARBA00049442"/>
    </source>
</evidence>
<dbReference type="GO" id="GO:0009423">
    <property type="term" value="P:chorismate biosynthetic process"/>
    <property type="evidence" value="ECO:0007669"/>
    <property type="project" value="UniProtKB-UniRule"/>
</dbReference>
<dbReference type="InterPro" id="IPR036291">
    <property type="entry name" value="NAD(P)-bd_dom_sf"/>
</dbReference>
<comment type="similarity">
    <text evidence="8">Belongs to the shikimate dehydrogenase family.</text>
</comment>
<keyword evidence="13" id="KW-1185">Reference proteome</keyword>
<dbReference type="Gene3D" id="3.40.50.10860">
    <property type="entry name" value="Leucine Dehydrogenase, chain A, domain 1"/>
    <property type="match status" value="1"/>
</dbReference>
<dbReference type="NCBIfam" id="TIGR00507">
    <property type="entry name" value="aroE"/>
    <property type="match status" value="1"/>
</dbReference>
<evidence type="ECO:0000256" key="1">
    <source>
        <dbReference type="ARBA" id="ARBA00004871"/>
    </source>
</evidence>
<feature type="domain" description="Quinate/shikimate 5-dehydrogenase/glutamyl-tRNA reductase" evidence="9">
    <location>
        <begin position="131"/>
        <end position="207"/>
    </location>
</feature>
<comment type="pathway">
    <text evidence="1 8">Metabolic intermediate biosynthesis; chorismate biosynthesis; chorismate from D-erythrose 4-phosphate and phosphoenolpyruvate: step 4/7.</text>
</comment>
<evidence type="ECO:0000256" key="6">
    <source>
        <dbReference type="ARBA" id="ARBA00023141"/>
    </source>
</evidence>
<dbReference type="UniPathway" id="UPA00053">
    <property type="reaction ID" value="UER00087"/>
</dbReference>
<dbReference type="EMBL" id="CP001824">
    <property type="protein sequence ID" value="ACZ40666.1"/>
    <property type="molecule type" value="Genomic_DNA"/>
</dbReference>
<feature type="binding site" evidence="8">
    <location>
        <position position="93"/>
    </location>
    <ligand>
        <name>NADP(+)</name>
        <dbReference type="ChEBI" id="CHEBI:58349"/>
    </ligand>
</feature>
<evidence type="ECO:0000313" key="13">
    <source>
        <dbReference type="Proteomes" id="UP000002027"/>
    </source>
</evidence>
<dbReference type="InterPro" id="IPR011342">
    <property type="entry name" value="Shikimate_DH"/>
</dbReference>
<protein>
    <recommendedName>
        <fullName evidence="2 8">Shikimate dehydrogenase (NADP(+))</fullName>
        <shortName evidence="8">SDH</shortName>
        <ecNumber evidence="2 8">1.1.1.25</ecNumber>
    </recommendedName>
</protein>
<dbReference type="GO" id="GO:0008652">
    <property type="term" value="P:amino acid biosynthetic process"/>
    <property type="evidence" value="ECO:0007669"/>
    <property type="project" value="UniProtKB-KW"/>
</dbReference>
<comment type="function">
    <text evidence="8">Involved in the biosynthesis of the chorismate, which leads to the biosynthesis of aromatic amino acids. Catalyzes the reversible NADPH linked reduction of 3-dehydroshikimate (DHSA) to yield shikimate (SA).</text>
</comment>
<evidence type="ECO:0000256" key="5">
    <source>
        <dbReference type="ARBA" id="ARBA00023002"/>
    </source>
</evidence>
<dbReference type="Proteomes" id="UP000002027">
    <property type="component" value="Chromosome 2"/>
</dbReference>
<feature type="domain" description="SDH C-terminal" evidence="11">
    <location>
        <begin position="255"/>
        <end position="285"/>
    </location>
</feature>
<feature type="binding site" evidence="8">
    <location>
        <begin position="165"/>
        <end position="170"/>
    </location>
    <ligand>
        <name>NADP(+)</name>
        <dbReference type="ChEBI" id="CHEBI:58349"/>
    </ligand>
</feature>
<evidence type="ECO:0000256" key="2">
    <source>
        <dbReference type="ARBA" id="ARBA00012962"/>
    </source>
</evidence>
<feature type="binding site" evidence="8">
    <location>
        <position position="102"/>
    </location>
    <ligand>
        <name>shikimate</name>
        <dbReference type="ChEBI" id="CHEBI:36208"/>
    </ligand>
</feature>
<evidence type="ECO:0000259" key="9">
    <source>
        <dbReference type="Pfam" id="PF01488"/>
    </source>
</evidence>
<evidence type="ECO:0000256" key="3">
    <source>
        <dbReference type="ARBA" id="ARBA00022605"/>
    </source>
</evidence>
<dbReference type="InterPro" id="IPR041121">
    <property type="entry name" value="SDH_C"/>
</dbReference>
<feature type="binding site" evidence="8">
    <location>
        <begin position="141"/>
        <end position="145"/>
    </location>
    <ligand>
        <name>NADP(+)</name>
        <dbReference type="ChEBI" id="CHEBI:58349"/>
    </ligand>
</feature>
<evidence type="ECO:0000256" key="4">
    <source>
        <dbReference type="ARBA" id="ARBA00022857"/>
    </source>
</evidence>
<dbReference type="GO" id="GO:0005829">
    <property type="term" value="C:cytosol"/>
    <property type="evidence" value="ECO:0007669"/>
    <property type="project" value="TreeGrafter"/>
</dbReference>
<dbReference type="AlphaFoldDB" id="D1CA23"/>
<dbReference type="GO" id="GO:0004764">
    <property type="term" value="F:shikimate 3-dehydrogenase (NADP+) activity"/>
    <property type="evidence" value="ECO:0007669"/>
    <property type="project" value="UniProtKB-UniRule"/>
</dbReference>
<feature type="binding site" evidence="8">
    <location>
        <position position="262"/>
    </location>
    <ligand>
        <name>shikimate</name>
        <dbReference type="ChEBI" id="CHEBI:36208"/>
    </ligand>
</feature>
<feature type="active site" description="Proton acceptor" evidence="8">
    <location>
        <position position="81"/>
    </location>
</feature>
<dbReference type="STRING" id="479434.Sthe_3266"/>
<dbReference type="InParanoid" id="D1CA23"/>
<feature type="binding site" evidence="8">
    <location>
        <begin position="30"/>
        <end position="32"/>
    </location>
    <ligand>
        <name>shikimate</name>
        <dbReference type="ChEBI" id="CHEBI:36208"/>
    </ligand>
</feature>
<feature type="binding site" evidence="8">
    <location>
        <position position="117"/>
    </location>
    <ligand>
        <name>shikimate</name>
        <dbReference type="ChEBI" id="CHEBI:36208"/>
    </ligand>
</feature>
<dbReference type="PANTHER" id="PTHR21089:SF1">
    <property type="entry name" value="BIFUNCTIONAL 3-DEHYDROQUINATE DEHYDRATASE_SHIKIMATE DEHYDROGENASE, CHLOROPLASTIC"/>
    <property type="match status" value="1"/>
</dbReference>
<evidence type="ECO:0000256" key="8">
    <source>
        <dbReference type="HAMAP-Rule" id="MF_00222"/>
    </source>
</evidence>
<dbReference type="SUPFAM" id="SSF51735">
    <property type="entry name" value="NAD(P)-binding Rossmann-fold domains"/>
    <property type="match status" value="1"/>
</dbReference>